<comment type="similarity">
    <text evidence="6">Belongs to the DEAD box helicase family.</text>
</comment>
<comment type="domain">
    <text evidence="7">The Q motif is unique to and characteristic of the DEAD box family of RNA helicases and controls ATP binding and hydrolysis.</text>
</comment>
<accession>A0ABQ5KSQ3</accession>
<dbReference type="PANTHER" id="PTHR24031">
    <property type="entry name" value="RNA HELICASE"/>
    <property type="match status" value="1"/>
</dbReference>
<keyword evidence="12" id="KW-1185">Reference proteome</keyword>
<reference evidence="11" key="1">
    <citation type="submission" date="2022-03" db="EMBL/GenBank/DDBJ databases">
        <title>Draft genome sequence of Aduncisulcus paluster, a free-living microaerophilic Fornicata.</title>
        <authorList>
            <person name="Yuyama I."/>
            <person name="Kume K."/>
            <person name="Tamura T."/>
            <person name="Inagaki Y."/>
            <person name="Hashimoto T."/>
        </authorList>
    </citation>
    <scope>NUCLEOTIDE SEQUENCE</scope>
    <source>
        <strain evidence="11">NY0171</strain>
    </source>
</reference>
<feature type="compositionally biased region" description="Basic residues" evidence="8">
    <location>
        <begin position="465"/>
        <end position="474"/>
    </location>
</feature>
<dbReference type="SUPFAM" id="SSF52540">
    <property type="entry name" value="P-loop containing nucleoside triphosphate hydrolases"/>
    <property type="match status" value="1"/>
</dbReference>
<dbReference type="InterPro" id="IPR014001">
    <property type="entry name" value="Helicase_ATP-bd"/>
</dbReference>
<feature type="compositionally biased region" description="Low complexity" evidence="8">
    <location>
        <begin position="502"/>
        <end position="512"/>
    </location>
</feature>
<dbReference type="InterPro" id="IPR000629">
    <property type="entry name" value="RNA-helicase_DEAD-box_CS"/>
</dbReference>
<keyword evidence="3 6" id="KW-0347">Helicase</keyword>
<dbReference type="SMART" id="SM00490">
    <property type="entry name" value="HELICc"/>
    <property type="match status" value="1"/>
</dbReference>
<dbReference type="Gene3D" id="3.40.50.300">
    <property type="entry name" value="P-loop containing nucleotide triphosphate hydrolases"/>
    <property type="match status" value="2"/>
</dbReference>
<dbReference type="SMART" id="SM00487">
    <property type="entry name" value="DEXDc"/>
    <property type="match status" value="1"/>
</dbReference>
<dbReference type="PROSITE" id="PS51192">
    <property type="entry name" value="HELICASE_ATP_BIND_1"/>
    <property type="match status" value="1"/>
</dbReference>
<dbReference type="PROSITE" id="PS51194">
    <property type="entry name" value="HELICASE_CTER"/>
    <property type="match status" value="1"/>
</dbReference>
<dbReference type="PROSITE" id="PS00039">
    <property type="entry name" value="DEAD_ATP_HELICASE"/>
    <property type="match status" value="1"/>
</dbReference>
<evidence type="ECO:0000313" key="11">
    <source>
        <dbReference type="EMBL" id="GKT35487.1"/>
    </source>
</evidence>
<evidence type="ECO:0000256" key="1">
    <source>
        <dbReference type="ARBA" id="ARBA00022741"/>
    </source>
</evidence>
<evidence type="ECO:0000313" key="12">
    <source>
        <dbReference type="Proteomes" id="UP001057375"/>
    </source>
</evidence>
<keyword evidence="1 6" id="KW-0547">Nucleotide-binding</keyword>
<name>A0ABQ5KSQ3_9EUKA</name>
<comment type="function">
    <text evidence="7">RNA helicase.</text>
</comment>
<sequence>MTDLQPIKELSIHKKVIDILQKNKFTHLLPVQQKAIPELLKGKDAVISAKTGSGKTLTFLIPAIELLISSKMKPRNGTAVLIIAPVRELAQQIYDVAKLLFEEISQTVGVVIGGVGRNKEEERLSAGLNLLIATPGRLLDHLQTSEGFVYKYLSMLVIDEADRCLDAGFEKTMALILKKLPSAYRQTILTSATITPKVNALADLCFHSEGRKKDPLYIGIDDEADYATAEGLEQGYVECPSGERFLMLFSFLKLLKKKNKKTIVFMSSVNAVKFFHDLLNYISLEVLALHGKMSQPARNAVFKRFRKSEGDILLATDVAARGLDIPAVDWIVQFDPPSDVSDYIHRVGRTCRGIDGKKGRALLFLLPSEDGFLKLMKKRKIPTVEYDMPRNALSAVQKRLESLLCEHQSLNKSAREAFKSYLLSYASHTHKSVFAVADLDLEGVARGFGLSIVPRVSLPGITLQKTKKDKKKGRSYASSAAISEGEKKENPFDLGGKRRSSETPTASTSSAPIKKGRKRRSKGKK</sequence>
<evidence type="ECO:0000256" key="3">
    <source>
        <dbReference type="ARBA" id="ARBA00022806"/>
    </source>
</evidence>
<dbReference type="GO" id="GO:0004386">
    <property type="term" value="F:helicase activity"/>
    <property type="evidence" value="ECO:0007669"/>
    <property type="project" value="UniProtKB-KW"/>
</dbReference>
<evidence type="ECO:0000256" key="2">
    <source>
        <dbReference type="ARBA" id="ARBA00022801"/>
    </source>
</evidence>
<evidence type="ECO:0000259" key="10">
    <source>
        <dbReference type="PROSITE" id="PS51194"/>
    </source>
</evidence>
<evidence type="ECO:0000256" key="5">
    <source>
        <dbReference type="ARBA" id="ARBA00022884"/>
    </source>
</evidence>
<keyword evidence="4 6" id="KW-0067">ATP-binding</keyword>
<dbReference type="InterPro" id="IPR027417">
    <property type="entry name" value="P-loop_NTPase"/>
</dbReference>
<dbReference type="Pfam" id="PF13959">
    <property type="entry name" value="CTE_SPB4"/>
    <property type="match status" value="1"/>
</dbReference>
<feature type="region of interest" description="Disordered" evidence="8">
    <location>
        <begin position="464"/>
        <end position="525"/>
    </location>
</feature>
<feature type="domain" description="Helicase C-terminal" evidence="10">
    <location>
        <begin position="247"/>
        <end position="404"/>
    </location>
</feature>
<comment type="catalytic activity">
    <reaction evidence="7">
        <text>ATP + H2O = ADP + phosphate + H(+)</text>
        <dbReference type="Rhea" id="RHEA:13065"/>
        <dbReference type="ChEBI" id="CHEBI:15377"/>
        <dbReference type="ChEBI" id="CHEBI:15378"/>
        <dbReference type="ChEBI" id="CHEBI:30616"/>
        <dbReference type="ChEBI" id="CHEBI:43474"/>
        <dbReference type="ChEBI" id="CHEBI:456216"/>
        <dbReference type="EC" id="3.6.4.13"/>
    </reaction>
</comment>
<keyword evidence="2 6" id="KW-0378">Hydrolase</keyword>
<dbReference type="CDD" id="cd18787">
    <property type="entry name" value="SF2_C_DEAD"/>
    <property type="match status" value="1"/>
</dbReference>
<feature type="compositionally biased region" description="Basic and acidic residues" evidence="8">
    <location>
        <begin position="484"/>
        <end position="501"/>
    </location>
</feature>
<feature type="domain" description="Helicase ATP-binding" evidence="9">
    <location>
        <begin position="36"/>
        <end position="212"/>
    </location>
</feature>
<dbReference type="InterPro" id="IPR001650">
    <property type="entry name" value="Helicase_C-like"/>
</dbReference>
<evidence type="ECO:0000256" key="6">
    <source>
        <dbReference type="RuleBase" id="RU000492"/>
    </source>
</evidence>
<dbReference type="EMBL" id="BQXS01010997">
    <property type="protein sequence ID" value="GKT35487.1"/>
    <property type="molecule type" value="Genomic_DNA"/>
</dbReference>
<evidence type="ECO:0000256" key="4">
    <source>
        <dbReference type="ARBA" id="ARBA00022840"/>
    </source>
</evidence>
<evidence type="ECO:0000256" key="7">
    <source>
        <dbReference type="RuleBase" id="RU365068"/>
    </source>
</evidence>
<comment type="caution">
    <text evidence="11">The sequence shown here is derived from an EMBL/GenBank/DDBJ whole genome shotgun (WGS) entry which is preliminary data.</text>
</comment>
<dbReference type="Pfam" id="PF00270">
    <property type="entry name" value="DEAD"/>
    <property type="match status" value="1"/>
</dbReference>
<evidence type="ECO:0000256" key="8">
    <source>
        <dbReference type="SAM" id="MobiDB-lite"/>
    </source>
</evidence>
<proteinExistence type="inferred from homology"/>
<feature type="compositionally biased region" description="Basic residues" evidence="8">
    <location>
        <begin position="514"/>
        <end position="525"/>
    </location>
</feature>
<dbReference type="Pfam" id="PF00271">
    <property type="entry name" value="Helicase_C"/>
    <property type="match status" value="1"/>
</dbReference>
<dbReference type="InterPro" id="IPR025313">
    <property type="entry name" value="SPB4-like_CTE"/>
</dbReference>
<protein>
    <recommendedName>
        <fullName evidence="7">ATP-dependent RNA helicase</fullName>
        <ecNumber evidence="7">3.6.4.13</ecNumber>
    </recommendedName>
</protein>
<organism evidence="11 12">
    <name type="scientific">Aduncisulcus paluster</name>
    <dbReference type="NCBI Taxonomy" id="2918883"/>
    <lineage>
        <taxon>Eukaryota</taxon>
        <taxon>Metamonada</taxon>
        <taxon>Carpediemonas-like organisms</taxon>
        <taxon>Aduncisulcus</taxon>
    </lineage>
</organism>
<dbReference type="Proteomes" id="UP001057375">
    <property type="component" value="Unassembled WGS sequence"/>
</dbReference>
<dbReference type="SMART" id="SM01178">
    <property type="entry name" value="DUF4217"/>
    <property type="match status" value="1"/>
</dbReference>
<dbReference type="EC" id="3.6.4.13" evidence="7"/>
<dbReference type="InterPro" id="IPR011545">
    <property type="entry name" value="DEAD/DEAH_box_helicase_dom"/>
</dbReference>
<evidence type="ECO:0000259" key="9">
    <source>
        <dbReference type="PROSITE" id="PS51192"/>
    </source>
</evidence>
<keyword evidence="5 7" id="KW-0694">RNA-binding</keyword>
<gene>
    <name evidence="11" type="ORF">ADUPG1_008640</name>
</gene>